<keyword evidence="11" id="KW-1185">Reference proteome</keyword>
<keyword evidence="6 8" id="KW-1133">Transmembrane helix</keyword>
<feature type="transmembrane region" description="Helical" evidence="8">
    <location>
        <begin position="404"/>
        <end position="425"/>
    </location>
</feature>
<dbReference type="AlphaFoldDB" id="M7NHG2"/>
<dbReference type="InterPro" id="IPR050297">
    <property type="entry name" value="LipidA_mod_glycosyltrf_83"/>
</dbReference>
<gene>
    <name evidence="10" type="ORF">C772_01521</name>
</gene>
<dbReference type="EMBL" id="AOFT01000006">
    <property type="protein sequence ID" value="EMR06626.1"/>
    <property type="molecule type" value="Genomic_DNA"/>
</dbReference>
<evidence type="ECO:0000256" key="3">
    <source>
        <dbReference type="ARBA" id="ARBA00022676"/>
    </source>
</evidence>
<name>M7NHG2_9BACL</name>
<comment type="subcellular location">
    <subcellularLocation>
        <location evidence="1">Cell membrane</location>
        <topology evidence="1">Multi-pass membrane protein</topology>
    </subcellularLocation>
</comment>
<sequence length="438" mass="49973">MSIANRMMPFLKRHVIIIALLVAYAFVNLYFLYTHPGSIYNDPEYFGEEISTYGSRDAALYAKMAWQLLNDGIYGYEYSPNAAGQSNAYVTYGQPFYLAAIFKTAEVLNTNHLMLYRLANMMLNLGIVILIYSIAQRLFRNRWISVIASILYMTHIAPLHYFRAALTEIPSIFLLMLSIWIYIIALKKKDFKWHMFFGIVASLMLMFRATPAPMLLFAWFLTVSRYGWKDGIKTGFIWCIGPLITMAPWAARNIYHFGHAYLFSNHAGGPLLGGANPFYRVPPEDLVHEAVAKGYNQEQYAKILIPQGFKEDFALWFSWFTMGKTFWLFFDNNFTPDGLGPYNRYISGTLRSFFVVQNLFLAGVGLMSAILTRKHRPVMYLSVLVLIYIAASNIFLALPRYGLLIMPLLAIIGAYGIVTLVGFVVGKVKALRMKNAMQ</sequence>
<dbReference type="PANTHER" id="PTHR33908">
    <property type="entry name" value="MANNOSYLTRANSFERASE YKCB-RELATED"/>
    <property type="match status" value="1"/>
</dbReference>
<feature type="transmembrane region" description="Helical" evidence="8">
    <location>
        <begin position="15"/>
        <end position="33"/>
    </location>
</feature>
<evidence type="ECO:0000256" key="5">
    <source>
        <dbReference type="ARBA" id="ARBA00022692"/>
    </source>
</evidence>
<evidence type="ECO:0000256" key="1">
    <source>
        <dbReference type="ARBA" id="ARBA00004651"/>
    </source>
</evidence>
<dbReference type="InterPro" id="IPR038731">
    <property type="entry name" value="RgtA/B/C-like"/>
</dbReference>
<comment type="caution">
    <text evidence="10">The sequence shown here is derived from an EMBL/GenBank/DDBJ whole genome shotgun (WGS) entry which is preliminary data.</text>
</comment>
<feature type="transmembrane region" description="Helical" evidence="8">
    <location>
        <begin position="313"/>
        <end position="330"/>
    </location>
</feature>
<feature type="transmembrane region" description="Helical" evidence="8">
    <location>
        <begin position="114"/>
        <end position="135"/>
    </location>
</feature>
<accession>M7NHG2</accession>
<feature type="domain" description="Glycosyltransferase RgtA/B/C/D-like" evidence="9">
    <location>
        <begin position="106"/>
        <end position="245"/>
    </location>
</feature>
<evidence type="ECO:0000256" key="8">
    <source>
        <dbReference type="SAM" id="Phobius"/>
    </source>
</evidence>
<dbReference type="STRING" id="1235279.C772_01521"/>
<keyword evidence="5 8" id="KW-0812">Transmembrane</keyword>
<feature type="transmembrane region" description="Helical" evidence="8">
    <location>
        <begin position="193"/>
        <end position="220"/>
    </location>
</feature>
<dbReference type="eggNOG" id="COG1807">
    <property type="taxonomic scope" value="Bacteria"/>
</dbReference>
<evidence type="ECO:0000313" key="10">
    <source>
        <dbReference type="EMBL" id="EMR06626.1"/>
    </source>
</evidence>
<keyword evidence="3 10" id="KW-0328">Glycosyltransferase</keyword>
<dbReference type="PANTHER" id="PTHR33908:SF11">
    <property type="entry name" value="MEMBRANE PROTEIN"/>
    <property type="match status" value="1"/>
</dbReference>
<feature type="transmembrane region" description="Helical" evidence="8">
    <location>
        <begin position="169"/>
        <end position="186"/>
    </location>
</feature>
<dbReference type="Pfam" id="PF13231">
    <property type="entry name" value="PMT_2"/>
    <property type="match status" value="1"/>
</dbReference>
<protein>
    <submittedName>
        <fullName evidence="10">Dolichyl-phosphate-mannose-protein mannosyltransferase</fullName>
    </submittedName>
</protein>
<organism evidence="10 11">
    <name type="scientific">Bhargavaea cecembensis DSE10</name>
    <dbReference type="NCBI Taxonomy" id="1235279"/>
    <lineage>
        <taxon>Bacteria</taxon>
        <taxon>Bacillati</taxon>
        <taxon>Bacillota</taxon>
        <taxon>Bacilli</taxon>
        <taxon>Bacillales</taxon>
        <taxon>Caryophanaceae</taxon>
        <taxon>Bhargavaea</taxon>
    </lineage>
</organism>
<keyword evidence="4 10" id="KW-0808">Transferase</keyword>
<evidence type="ECO:0000256" key="2">
    <source>
        <dbReference type="ARBA" id="ARBA00022475"/>
    </source>
</evidence>
<evidence type="ECO:0000313" key="11">
    <source>
        <dbReference type="Proteomes" id="UP000011919"/>
    </source>
</evidence>
<dbReference type="GO" id="GO:0009103">
    <property type="term" value="P:lipopolysaccharide biosynthetic process"/>
    <property type="evidence" value="ECO:0007669"/>
    <property type="project" value="UniProtKB-ARBA"/>
</dbReference>
<feature type="transmembrane region" description="Helical" evidence="8">
    <location>
        <begin position="142"/>
        <end position="163"/>
    </location>
</feature>
<evidence type="ECO:0000256" key="7">
    <source>
        <dbReference type="ARBA" id="ARBA00023136"/>
    </source>
</evidence>
<keyword evidence="7 8" id="KW-0472">Membrane</keyword>
<proteinExistence type="predicted"/>
<evidence type="ECO:0000256" key="6">
    <source>
        <dbReference type="ARBA" id="ARBA00022989"/>
    </source>
</evidence>
<keyword evidence="2" id="KW-1003">Cell membrane</keyword>
<dbReference type="GO" id="GO:0016763">
    <property type="term" value="F:pentosyltransferase activity"/>
    <property type="evidence" value="ECO:0007669"/>
    <property type="project" value="TreeGrafter"/>
</dbReference>
<feature type="transmembrane region" description="Helical" evidence="8">
    <location>
        <begin position="350"/>
        <end position="371"/>
    </location>
</feature>
<evidence type="ECO:0000259" key="9">
    <source>
        <dbReference type="Pfam" id="PF13231"/>
    </source>
</evidence>
<feature type="transmembrane region" description="Helical" evidence="8">
    <location>
        <begin position="378"/>
        <end position="398"/>
    </location>
</feature>
<dbReference type="Proteomes" id="UP000011919">
    <property type="component" value="Unassembled WGS sequence"/>
</dbReference>
<reference evidence="10 11" key="1">
    <citation type="journal article" date="2013" name="Genome Announc.">
        <title>Draft Genome Sequence of Bhargavaea cecembensis Strain DSE10T, Isolated from a Deep-Sea Sediment Sample Collected at a Depth of 5,904 m from the Chagos-Laccadive Ridge System in the Indian Ocean.</title>
        <authorList>
            <person name="Shivaji S."/>
            <person name="Ara S."/>
            <person name="Begum Z."/>
            <person name="Ruth M."/>
            <person name="Singh A."/>
            <person name="Kumar Pinnaka A."/>
        </authorList>
    </citation>
    <scope>NUCLEOTIDE SEQUENCE [LARGE SCALE GENOMIC DNA]</scope>
    <source>
        <strain evidence="10 11">DSE10</strain>
    </source>
</reference>
<dbReference type="GO" id="GO:0005886">
    <property type="term" value="C:plasma membrane"/>
    <property type="evidence" value="ECO:0007669"/>
    <property type="project" value="UniProtKB-SubCell"/>
</dbReference>
<feature type="transmembrane region" description="Helical" evidence="8">
    <location>
        <begin position="232"/>
        <end position="251"/>
    </location>
</feature>
<evidence type="ECO:0000256" key="4">
    <source>
        <dbReference type="ARBA" id="ARBA00022679"/>
    </source>
</evidence>
<dbReference type="RefSeq" id="WP_008298767.1">
    <property type="nucleotide sequence ID" value="NZ_AOFT01000006.1"/>
</dbReference>